<sequence length="164" mass="18896">MKQINIAFTLLLALVGCSNKDTVKGNASQQTSNPTESNSEVLAQENKELKKQLEERPALTSEQLRETMNLSFKTIQAMINKDYNYLETIKNSNVTINQKTNTFIFDDAHEQAFLQSIDYNHFEYRFHHLEDDVITVGFAQNNSEIVFQFSQKEGRYLLSSFITN</sequence>
<name>A0A8E2I6I8_9BACI</name>
<accession>A0A8E2I6I8</accession>
<reference evidence="2 3" key="1">
    <citation type="submission" date="2017-01" db="EMBL/GenBank/DDBJ databases">
        <title>Draft genome sequence of Bacillus oleronius.</title>
        <authorList>
            <person name="Allam M."/>
        </authorList>
    </citation>
    <scope>NUCLEOTIDE SEQUENCE [LARGE SCALE GENOMIC DNA]</scope>
    <source>
        <strain evidence="2 3">DSM 9356</strain>
    </source>
</reference>
<dbReference type="RefSeq" id="WP_078110531.1">
    <property type="nucleotide sequence ID" value="NZ_MTLA01000173.1"/>
</dbReference>
<evidence type="ECO:0000313" key="2">
    <source>
        <dbReference type="EMBL" id="OOP67656.1"/>
    </source>
</evidence>
<comment type="caution">
    <text evidence="2">The sequence shown here is derived from an EMBL/GenBank/DDBJ whole genome shotgun (WGS) entry which is preliminary data.</text>
</comment>
<dbReference type="PROSITE" id="PS51257">
    <property type="entry name" value="PROKAR_LIPOPROTEIN"/>
    <property type="match status" value="1"/>
</dbReference>
<dbReference type="EMBL" id="MTLA01000173">
    <property type="protein sequence ID" value="OOP67656.1"/>
    <property type="molecule type" value="Genomic_DNA"/>
</dbReference>
<feature type="region of interest" description="Disordered" evidence="1">
    <location>
        <begin position="23"/>
        <end position="42"/>
    </location>
</feature>
<evidence type="ECO:0000313" key="3">
    <source>
        <dbReference type="Proteomes" id="UP000189761"/>
    </source>
</evidence>
<dbReference type="AlphaFoldDB" id="A0A8E2I6I8"/>
<keyword evidence="3" id="KW-1185">Reference proteome</keyword>
<proteinExistence type="predicted"/>
<protein>
    <recommendedName>
        <fullName evidence="4">Lipoprotein</fullName>
    </recommendedName>
</protein>
<evidence type="ECO:0008006" key="4">
    <source>
        <dbReference type="Google" id="ProtNLM"/>
    </source>
</evidence>
<gene>
    <name evidence="2" type="ORF">BWZ43_14545</name>
</gene>
<organism evidence="2 3">
    <name type="scientific">Heyndrickxia oleronia</name>
    <dbReference type="NCBI Taxonomy" id="38875"/>
    <lineage>
        <taxon>Bacteria</taxon>
        <taxon>Bacillati</taxon>
        <taxon>Bacillota</taxon>
        <taxon>Bacilli</taxon>
        <taxon>Bacillales</taxon>
        <taxon>Bacillaceae</taxon>
        <taxon>Heyndrickxia</taxon>
    </lineage>
</organism>
<evidence type="ECO:0000256" key="1">
    <source>
        <dbReference type="SAM" id="MobiDB-lite"/>
    </source>
</evidence>
<feature type="compositionally biased region" description="Polar residues" evidence="1">
    <location>
        <begin position="25"/>
        <end position="41"/>
    </location>
</feature>
<dbReference type="Proteomes" id="UP000189761">
    <property type="component" value="Unassembled WGS sequence"/>
</dbReference>